<evidence type="ECO:0000313" key="2">
    <source>
        <dbReference type="EMBL" id="CAG8844065.1"/>
    </source>
</evidence>
<evidence type="ECO:0000256" key="1">
    <source>
        <dbReference type="SAM" id="MobiDB-lite"/>
    </source>
</evidence>
<protein>
    <submittedName>
        <fullName evidence="2">9535_t:CDS:1</fullName>
    </submittedName>
</protein>
<gene>
    <name evidence="2" type="ORF">GMARGA_LOCUS36886</name>
</gene>
<evidence type="ECO:0000313" key="3">
    <source>
        <dbReference type="Proteomes" id="UP000789901"/>
    </source>
</evidence>
<reference evidence="2 3" key="1">
    <citation type="submission" date="2021-06" db="EMBL/GenBank/DDBJ databases">
        <authorList>
            <person name="Kallberg Y."/>
            <person name="Tangrot J."/>
            <person name="Rosling A."/>
        </authorList>
    </citation>
    <scope>NUCLEOTIDE SEQUENCE [LARGE SCALE GENOMIC DNA]</scope>
    <source>
        <strain evidence="2 3">120-4 pot B 10/14</strain>
    </source>
</reference>
<feature type="non-terminal residue" evidence="2">
    <location>
        <position position="45"/>
    </location>
</feature>
<sequence>QNEDLVRVTNSNFNNKSINANSTKDIEEQGKQQMNTFKTFKNKGK</sequence>
<feature type="region of interest" description="Disordered" evidence="1">
    <location>
        <begin position="1"/>
        <end position="45"/>
    </location>
</feature>
<feature type="compositionally biased region" description="Low complexity" evidence="1">
    <location>
        <begin position="10"/>
        <end position="22"/>
    </location>
</feature>
<comment type="caution">
    <text evidence="2">The sequence shown here is derived from an EMBL/GenBank/DDBJ whole genome shotgun (WGS) entry which is preliminary data.</text>
</comment>
<accession>A0ABN7WZS3</accession>
<dbReference type="Proteomes" id="UP000789901">
    <property type="component" value="Unassembled WGS sequence"/>
</dbReference>
<keyword evidence="3" id="KW-1185">Reference proteome</keyword>
<feature type="non-terminal residue" evidence="2">
    <location>
        <position position="1"/>
    </location>
</feature>
<proteinExistence type="predicted"/>
<organism evidence="2 3">
    <name type="scientific">Gigaspora margarita</name>
    <dbReference type="NCBI Taxonomy" id="4874"/>
    <lineage>
        <taxon>Eukaryota</taxon>
        <taxon>Fungi</taxon>
        <taxon>Fungi incertae sedis</taxon>
        <taxon>Mucoromycota</taxon>
        <taxon>Glomeromycotina</taxon>
        <taxon>Glomeromycetes</taxon>
        <taxon>Diversisporales</taxon>
        <taxon>Gigasporaceae</taxon>
        <taxon>Gigaspora</taxon>
    </lineage>
</organism>
<dbReference type="EMBL" id="CAJVQB010074514">
    <property type="protein sequence ID" value="CAG8844065.1"/>
    <property type="molecule type" value="Genomic_DNA"/>
</dbReference>
<name>A0ABN7WZS3_GIGMA</name>